<protein>
    <submittedName>
        <fullName evidence="1">Histidine phosphatase</fullName>
    </submittedName>
</protein>
<evidence type="ECO:0000313" key="1">
    <source>
        <dbReference type="EMBL" id="PKY66581.1"/>
    </source>
</evidence>
<dbReference type="AlphaFoldDB" id="A0A2I1I658"/>
<reference evidence="1 2" key="1">
    <citation type="submission" date="2017-12" db="EMBL/GenBank/DDBJ databases">
        <title>Phylogenetic diversity of female urinary microbiome.</title>
        <authorList>
            <person name="Thomas-White K."/>
            <person name="Wolfe A.J."/>
        </authorList>
    </citation>
    <scope>NUCLEOTIDE SEQUENCE [LARGE SCALE GENOMIC DNA]</scope>
    <source>
        <strain evidence="1 2">UMB0250</strain>
    </source>
</reference>
<comment type="caution">
    <text evidence="1">The sequence shown here is derived from an EMBL/GenBank/DDBJ whole genome shotgun (WGS) entry which is preliminary data.</text>
</comment>
<dbReference type="InterPro" id="IPR013078">
    <property type="entry name" value="His_Pase_superF_clade-1"/>
</dbReference>
<dbReference type="EMBL" id="PKKJ01000002">
    <property type="protein sequence ID" value="PKY66581.1"/>
    <property type="molecule type" value="Genomic_DNA"/>
</dbReference>
<name>A0A2I1I658_9ACTO</name>
<proteinExistence type="predicted"/>
<dbReference type="CDD" id="cd07067">
    <property type="entry name" value="HP_PGM_like"/>
    <property type="match status" value="1"/>
</dbReference>
<dbReference type="Pfam" id="PF00300">
    <property type="entry name" value="His_Phos_1"/>
    <property type="match status" value="1"/>
</dbReference>
<dbReference type="Proteomes" id="UP000234545">
    <property type="component" value="Unassembled WGS sequence"/>
</dbReference>
<evidence type="ECO:0000313" key="2">
    <source>
        <dbReference type="Proteomes" id="UP000234545"/>
    </source>
</evidence>
<sequence length="164" mass="17797">MSQCTLILVRHSDPEYFAMSDHLRPLTDCGLRRAHELGIKLRAEVGDIELGFSSTAVRAWQTFDEIAKNLPMRTTYKDRSIYDAGAESLIETIHSLPGESALIVGHQPTIGHVGYLIGDDSAKADLGLGVGKATALIIQSEGSFADFRPGANLPVRIVTVPRVL</sequence>
<dbReference type="SUPFAM" id="SSF53254">
    <property type="entry name" value="Phosphoglycerate mutase-like"/>
    <property type="match status" value="1"/>
</dbReference>
<dbReference type="Gene3D" id="3.40.50.1240">
    <property type="entry name" value="Phosphoglycerate mutase-like"/>
    <property type="match status" value="1"/>
</dbReference>
<gene>
    <name evidence="1" type="ORF">CYJ25_03340</name>
</gene>
<accession>A0A2I1I658</accession>
<organism evidence="1 2">
    <name type="scientific">Schaalia turicensis</name>
    <dbReference type="NCBI Taxonomy" id="131111"/>
    <lineage>
        <taxon>Bacteria</taxon>
        <taxon>Bacillati</taxon>
        <taxon>Actinomycetota</taxon>
        <taxon>Actinomycetes</taxon>
        <taxon>Actinomycetales</taxon>
        <taxon>Actinomycetaceae</taxon>
        <taxon>Schaalia</taxon>
    </lineage>
</organism>
<dbReference type="SMART" id="SM00855">
    <property type="entry name" value="PGAM"/>
    <property type="match status" value="1"/>
</dbReference>
<dbReference type="OrthoDB" id="9810154at2"/>
<dbReference type="RefSeq" id="WP_101627793.1">
    <property type="nucleotide sequence ID" value="NZ_PKKJ01000002.1"/>
</dbReference>
<dbReference type="InterPro" id="IPR029033">
    <property type="entry name" value="His_PPase_superfam"/>
</dbReference>